<dbReference type="RefSeq" id="WP_208864713.1">
    <property type="nucleotide sequence ID" value="NZ_FOCL01000004.1"/>
</dbReference>
<accession>A0A1H8JE42</accession>
<feature type="transmembrane region" description="Helical" evidence="1">
    <location>
        <begin position="39"/>
        <end position="61"/>
    </location>
</feature>
<dbReference type="AlphaFoldDB" id="A0A1H8JE42"/>
<gene>
    <name evidence="2" type="ORF">SAMN05192574_104150</name>
</gene>
<proteinExistence type="predicted"/>
<keyword evidence="1" id="KW-0472">Membrane</keyword>
<feature type="transmembrane region" description="Helical" evidence="1">
    <location>
        <begin position="12"/>
        <end position="33"/>
    </location>
</feature>
<keyword evidence="1" id="KW-0812">Transmembrane</keyword>
<dbReference type="STRING" id="551995.SAMN05192574_104150"/>
<sequence>MKPFFYKRRFFFIPLGVIACLAVISFIVMQLWNNLLPDILHVTTITYWQAMGIFILCKILFGFGKGGPKGGGGAPWMRGRMAERFRNMSPEDRDKFRAQWEDRMCGWKGRGHGRFARDWDDFNSTVNEEKKAE</sequence>
<dbReference type="PROSITE" id="PS51257">
    <property type="entry name" value="PROKAR_LIPOPROTEIN"/>
    <property type="match status" value="1"/>
</dbReference>
<name>A0A1H8JE42_9SPHI</name>
<evidence type="ECO:0000313" key="3">
    <source>
        <dbReference type="Proteomes" id="UP000198942"/>
    </source>
</evidence>
<dbReference type="Proteomes" id="UP000198942">
    <property type="component" value="Unassembled WGS sequence"/>
</dbReference>
<reference evidence="3" key="1">
    <citation type="submission" date="2016-10" db="EMBL/GenBank/DDBJ databases">
        <authorList>
            <person name="Varghese N."/>
            <person name="Submissions S."/>
        </authorList>
    </citation>
    <scope>NUCLEOTIDE SEQUENCE [LARGE SCALE GENOMIC DNA]</scope>
    <source>
        <strain evidence="3">Gh-48</strain>
    </source>
</reference>
<dbReference type="EMBL" id="FOCL01000004">
    <property type="protein sequence ID" value="SEN78871.1"/>
    <property type="molecule type" value="Genomic_DNA"/>
</dbReference>
<evidence type="ECO:0000256" key="1">
    <source>
        <dbReference type="SAM" id="Phobius"/>
    </source>
</evidence>
<evidence type="ECO:0000313" key="2">
    <source>
        <dbReference type="EMBL" id="SEN78871.1"/>
    </source>
</evidence>
<organism evidence="2 3">
    <name type="scientific">Mucilaginibacter gossypiicola</name>
    <dbReference type="NCBI Taxonomy" id="551995"/>
    <lineage>
        <taxon>Bacteria</taxon>
        <taxon>Pseudomonadati</taxon>
        <taxon>Bacteroidota</taxon>
        <taxon>Sphingobacteriia</taxon>
        <taxon>Sphingobacteriales</taxon>
        <taxon>Sphingobacteriaceae</taxon>
        <taxon>Mucilaginibacter</taxon>
    </lineage>
</organism>
<keyword evidence="3" id="KW-1185">Reference proteome</keyword>
<protein>
    <submittedName>
        <fullName evidence="2">Uncharacterized protein</fullName>
    </submittedName>
</protein>
<keyword evidence="1" id="KW-1133">Transmembrane helix</keyword>